<name>A0A3S5ABX2_9PLAT</name>
<sequence>MSVKDGLDLFTLRRCAVKIVSRLGVRKISGGWAQTLNEAAILRRLSAVSSGGSAFYGQDAMDVDGNLHIVHLIAALRLSQPDRLCLVMEHCLGSVHDLQAAGLPPFDPAALDAGEWPIGEDLRLASPDVYQADDDDYETSEVNTECNKKEADELKEAWKDVKVFEMNKRTREAREWQEERSQANDEHINRLTGIRKERRRNEYNLEETEEQGVEVICTDAMESQGGLIDEIKVFPSSEKPDILYKVEGQSDVGESCC</sequence>
<evidence type="ECO:0000313" key="3">
    <source>
        <dbReference type="Proteomes" id="UP000784294"/>
    </source>
</evidence>
<feature type="coiled-coil region" evidence="1">
    <location>
        <begin position="166"/>
        <end position="211"/>
    </location>
</feature>
<gene>
    <name evidence="2" type="ORF">PXEA_LOCUS10289</name>
</gene>
<keyword evidence="1" id="KW-0175">Coiled coil</keyword>
<dbReference type="SUPFAM" id="SSF56112">
    <property type="entry name" value="Protein kinase-like (PK-like)"/>
    <property type="match status" value="1"/>
</dbReference>
<protein>
    <submittedName>
        <fullName evidence="2">Uncharacterized protein</fullName>
    </submittedName>
</protein>
<organism evidence="2 3">
    <name type="scientific">Protopolystoma xenopodis</name>
    <dbReference type="NCBI Taxonomy" id="117903"/>
    <lineage>
        <taxon>Eukaryota</taxon>
        <taxon>Metazoa</taxon>
        <taxon>Spiralia</taxon>
        <taxon>Lophotrochozoa</taxon>
        <taxon>Platyhelminthes</taxon>
        <taxon>Monogenea</taxon>
        <taxon>Polyopisthocotylea</taxon>
        <taxon>Polystomatidea</taxon>
        <taxon>Polystomatidae</taxon>
        <taxon>Protopolystoma</taxon>
    </lineage>
</organism>
<dbReference type="EMBL" id="CAAALY010030090">
    <property type="protein sequence ID" value="VEL16849.1"/>
    <property type="molecule type" value="Genomic_DNA"/>
</dbReference>
<dbReference type="InterPro" id="IPR011009">
    <property type="entry name" value="Kinase-like_dom_sf"/>
</dbReference>
<evidence type="ECO:0000313" key="2">
    <source>
        <dbReference type="EMBL" id="VEL16849.1"/>
    </source>
</evidence>
<proteinExistence type="predicted"/>
<reference evidence="2" key="1">
    <citation type="submission" date="2018-11" db="EMBL/GenBank/DDBJ databases">
        <authorList>
            <consortium name="Pathogen Informatics"/>
        </authorList>
    </citation>
    <scope>NUCLEOTIDE SEQUENCE</scope>
</reference>
<dbReference type="AlphaFoldDB" id="A0A3S5ABX2"/>
<comment type="caution">
    <text evidence="2">The sequence shown here is derived from an EMBL/GenBank/DDBJ whole genome shotgun (WGS) entry which is preliminary data.</text>
</comment>
<accession>A0A3S5ABX2</accession>
<dbReference type="OrthoDB" id="68483at2759"/>
<keyword evidence="3" id="KW-1185">Reference proteome</keyword>
<dbReference type="Proteomes" id="UP000784294">
    <property type="component" value="Unassembled WGS sequence"/>
</dbReference>
<evidence type="ECO:0000256" key="1">
    <source>
        <dbReference type="SAM" id="Coils"/>
    </source>
</evidence>